<accession>K0KPS8</accession>
<keyword evidence="2" id="KW-1185">Reference proteome</keyword>
<gene>
    <name evidence="1" type="ORF">BN7_2720</name>
</gene>
<dbReference type="HOGENOM" id="CLU_1571829_0_0_1"/>
<comment type="caution">
    <text evidence="1">The sequence shown here is derived from an EMBL/GenBank/DDBJ whole genome shotgun (WGS) entry which is preliminary data.</text>
</comment>
<dbReference type="FunCoup" id="K0KPS8">
    <property type="interactions" value="79"/>
</dbReference>
<dbReference type="InParanoid" id="K0KPS8"/>
<dbReference type="EMBL" id="CAIF01000070">
    <property type="protein sequence ID" value="CCH43173.1"/>
    <property type="molecule type" value="Genomic_DNA"/>
</dbReference>
<name>K0KPS8_WICCF</name>
<protein>
    <recommendedName>
        <fullName evidence="3">Glu-AdT subunit F</fullName>
    </recommendedName>
</protein>
<evidence type="ECO:0000313" key="2">
    <source>
        <dbReference type="Proteomes" id="UP000009328"/>
    </source>
</evidence>
<organism evidence="1 2">
    <name type="scientific">Wickerhamomyces ciferrii (strain ATCC 14091 / BCRC 22168 / CBS 111 / JCM 3599 / NBRC 0793 / NRRL Y-1031 F-60-10)</name>
    <name type="common">Yeast</name>
    <name type="synonym">Pichia ciferrii</name>
    <dbReference type="NCBI Taxonomy" id="1206466"/>
    <lineage>
        <taxon>Eukaryota</taxon>
        <taxon>Fungi</taxon>
        <taxon>Dikarya</taxon>
        <taxon>Ascomycota</taxon>
        <taxon>Saccharomycotina</taxon>
        <taxon>Saccharomycetes</taxon>
        <taxon>Phaffomycetales</taxon>
        <taxon>Wickerhamomycetaceae</taxon>
        <taxon>Wickerhamomyces</taxon>
    </lineage>
</organism>
<evidence type="ECO:0000313" key="1">
    <source>
        <dbReference type="EMBL" id="CCH43173.1"/>
    </source>
</evidence>
<dbReference type="STRING" id="1206466.K0KPS8"/>
<evidence type="ECO:0008006" key="3">
    <source>
        <dbReference type="Google" id="ProtNLM"/>
    </source>
</evidence>
<reference evidence="1 2" key="1">
    <citation type="journal article" date="2012" name="Eukaryot. Cell">
        <title>Draft genome sequence of Wickerhamomyces ciferrii NRRL Y-1031 F-60-10.</title>
        <authorList>
            <person name="Schneider J."/>
            <person name="Andrea H."/>
            <person name="Blom J."/>
            <person name="Jaenicke S."/>
            <person name="Ruckert C."/>
            <person name="Schorsch C."/>
            <person name="Szczepanowski R."/>
            <person name="Farwick M."/>
            <person name="Goesmann A."/>
            <person name="Puhler A."/>
            <person name="Schaffer S."/>
            <person name="Tauch A."/>
            <person name="Kohler T."/>
            <person name="Brinkrolf K."/>
        </authorList>
    </citation>
    <scope>NUCLEOTIDE SEQUENCE [LARGE SCALE GENOMIC DNA]</scope>
    <source>
        <strain evidence="2">ATCC 14091 / BCRC 22168 / CBS 111 / JCM 3599 / NBRC 0793 / NRRL Y-1031 F-60-10</strain>
    </source>
</reference>
<dbReference type="Proteomes" id="UP000009328">
    <property type="component" value="Unassembled WGS sequence"/>
</dbReference>
<dbReference type="Pfam" id="PF20977">
    <property type="entry name" value="GatF"/>
    <property type="match status" value="1"/>
</dbReference>
<dbReference type="AlphaFoldDB" id="K0KPS8"/>
<sequence>MFRLGYKSVIRNIQGIRYLSTKPTIGQPFKSQQELSNYLSNPQSNWSIQELLSNAGPEIISKRADGITRKTVDKMLKLSGLQANPEEYDELIQILKSQVMFIDHLHAVPELEVKAGQVGKPLGLNEIYEQIEQLEGSEDKGELENWDPLSLTNDSLNGQYIIKEGLIKNK</sequence>
<proteinExistence type="predicted"/>